<feature type="signal peptide" evidence="7">
    <location>
        <begin position="1"/>
        <end position="18"/>
    </location>
</feature>
<evidence type="ECO:0000256" key="5">
    <source>
        <dbReference type="ARBA" id="ARBA00023085"/>
    </source>
</evidence>
<evidence type="ECO:0000256" key="6">
    <source>
        <dbReference type="ARBA" id="ARBA00042203"/>
    </source>
</evidence>
<evidence type="ECO:0000256" key="1">
    <source>
        <dbReference type="ARBA" id="ARBA00005184"/>
    </source>
</evidence>
<keyword evidence="5" id="KW-0063">Aspartyl esterase</keyword>
<dbReference type="PANTHER" id="PTHR31321:SF57">
    <property type="entry name" value="PECTINESTERASE 53-RELATED"/>
    <property type="match status" value="1"/>
</dbReference>
<evidence type="ECO:0000256" key="4">
    <source>
        <dbReference type="ARBA" id="ARBA00022801"/>
    </source>
</evidence>
<dbReference type="GO" id="GO:0042545">
    <property type="term" value="P:cell wall modification"/>
    <property type="evidence" value="ECO:0007669"/>
    <property type="project" value="InterPro"/>
</dbReference>
<evidence type="ECO:0000313" key="9">
    <source>
        <dbReference type="EMBL" id="RKO90663.1"/>
    </source>
</evidence>
<dbReference type="InterPro" id="IPR012334">
    <property type="entry name" value="Pectin_lyas_fold"/>
</dbReference>
<evidence type="ECO:0000259" key="8">
    <source>
        <dbReference type="Pfam" id="PF01095"/>
    </source>
</evidence>
<keyword evidence="4" id="KW-0378">Hydrolase</keyword>
<evidence type="ECO:0000313" key="10">
    <source>
        <dbReference type="Proteomes" id="UP000269721"/>
    </source>
</evidence>
<keyword evidence="10" id="KW-1185">Reference proteome</keyword>
<organism evidence="9 10">
    <name type="scientific">Blyttiomyces helicus</name>
    <dbReference type="NCBI Taxonomy" id="388810"/>
    <lineage>
        <taxon>Eukaryota</taxon>
        <taxon>Fungi</taxon>
        <taxon>Fungi incertae sedis</taxon>
        <taxon>Chytridiomycota</taxon>
        <taxon>Chytridiomycota incertae sedis</taxon>
        <taxon>Chytridiomycetes</taxon>
        <taxon>Chytridiomycetes incertae sedis</taxon>
        <taxon>Blyttiomyces</taxon>
    </lineage>
</organism>
<comment type="similarity">
    <text evidence="2">Belongs to the pectinesterase family.</text>
</comment>
<dbReference type="UniPathway" id="UPA00545">
    <property type="reaction ID" value="UER00823"/>
</dbReference>
<sequence length="346" mass="37122">MNTLIISALAFLTASATASPVSSKHGLIVSQTAAKGHNVFRTVQEAVNAVPDHATSEQLIFVEAGIYFEQVIIPKTKPFITIVGAGGNSSVVQFDRSSNSDGSSVTPTTFQVNANDFTSFGMTYMNTNTEPFLGADGVRLAGPSPALYTAGERTGIYNSWILGWQDTLLTQAGQAFYENTYIEGAVDYIWGQHGAAFFRNCTLNTLRSGGYIVAEGTAAQPDAGNLDLDQQLNSTFGGYVMESCTLTAPEGVTNWFLGRPWGTGATAFYVDSFIPDSVNPTYWHTMTAGATPLYSTINCTGPGANSDSINTDLSVVVSQQQAEEFLTLDAWLPDSSSWIQEPNRFN</sequence>
<dbReference type="GO" id="GO:0016829">
    <property type="term" value="F:lyase activity"/>
    <property type="evidence" value="ECO:0007669"/>
    <property type="project" value="UniProtKB-KW"/>
</dbReference>
<accession>A0A4P9WFV2</accession>
<feature type="domain" description="Pectinesterase catalytic" evidence="8">
    <location>
        <begin position="33"/>
        <end position="325"/>
    </location>
</feature>
<dbReference type="PANTHER" id="PTHR31321">
    <property type="entry name" value="ACYL-COA THIOESTER HYDROLASE YBHC-RELATED"/>
    <property type="match status" value="1"/>
</dbReference>
<dbReference type="GO" id="GO:0030599">
    <property type="term" value="F:pectinesterase activity"/>
    <property type="evidence" value="ECO:0007669"/>
    <property type="project" value="UniProtKB-EC"/>
</dbReference>
<gene>
    <name evidence="9" type="ORF">BDK51DRAFT_46399</name>
</gene>
<proteinExistence type="inferred from homology"/>
<evidence type="ECO:0000256" key="2">
    <source>
        <dbReference type="ARBA" id="ARBA00008891"/>
    </source>
</evidence>
<dbReference type="Pfam" id="PF01095">
    <property type="entry name" value="Pectinesterase"/>
    <property type="match status" value="1"/>
</dbReference>
<protein>
    <recommendedName>
        <fullName evidence="3">pectinesterase</fullName>
        <ecNumber evidence="3">3.1.1.11</ecNumber>
    </recommendedName>
    <alternativeName>
        <fullName evidence="6">Pectin methylesterase A</fullName>
    </alternativeName>
</protein>
<dbReference type="InterPro" id="IPR000070">
    <property type="entry name" value="Pectinesterase_cat"/>
</dbReference>
<evidence type="ECO:0000256" key="3">
    <source>
        <dbReference type="ARBA" id="ARBA00013229"/>
    </source>
</evidence>
<dbReference type="EC" id="3.1.1.11" evidence="3"/>
<name>A0A4P9WFV2_9FUNG</name>
<feature type="chain" id="PRO_5020677421" description="pectinesterase" evidence="7">
    <location>
        <begin position="19"/>
        <end position="346"/>
    </location>
</feature>
<dbReference type="OrthoDB" id="2125180at2759"/>
<dbReference type="SUPFAM" id="SSF51126">
    <property type="entry name" value="Pectin lyase-like"/>
    <property type="match status" value="1"/>
</dbReference>
<dbReference type="EMBL" id="KZ995442">
    <property type="protein sequence ID" value="RKO90663.1"/>
    <property type="molecule type" value="Genomic_DNA"/>
</dbReference>
<keyword evidence="9" id="KW-0456">Lyase</keyword>
<dbReference type="GO" id="GO:0045490">
    <property type="term" value="P:pectin catabolic process"/>
    <property type="evidence" value="ECO:0007669"/>
    <property type="project" value="UniProtKB-UniPathway"/>
</dbReference>
<reference evidence="10" key="1">
    <citation type="journal article" date="2018" name="Nat. Microbiol.">
        <title>Leveraging single-cell genomics to expand the fungal tree of life.</title>
        <authorList>
            <person name="Ahrendt S.R."/>
            <person name="Quandt C.A."/>
            <person name="Ciobanu D."/>
            <person name="Clum A."/>
            <person name="Salamov A."/>
            <person name="Andreopoulos B."/>
            <person name="Cheng J.F."/>
            <person name="Woyke T."/>
            <person name="Pelin A."/>
            <person name="Henrissat B."/>
            <person name="Reynolds N.K."/>
            <person name="Benny G.L."/>
            <person name="Smith M.E."/>
            <person name="James T.Y."/>
            <person name="Grigoriev I.V."/>
        </authorList>
    </citation>
    <scope>NUCLEOTIDE SEQUENCE [LARGE SCALE GENOMIC DNA]</scope>
</reference>
<dbReference type="AlphaFoldDB" id="A0A4P9WFV2"/>
<keyword evidence="7" id="KW-0732">Signal</keyword>
<dbReference type="Gene3D" id="2.160.20.10">
    <property type="entry name" value="Single-stranded right-handed beta-helix, Pectin lyase-like"/>
    <property type="match status" value="1"/>
</dbReference>
<dbReference type="Proteomes" id="UP000269721">
    <property type="component" value="Unassembled WGS sequence"/>
</dbReference>
<comment type="pathway">
    <text evidence="1">Glycan metabolism; pectin degradation; 2-dehydro-3-deoxy-D-gluconate from pectin: step 1/5.</text>
</comment>
<dbReference type="InterPro" id="IPR011050">
    <property type="entry name" value="Pectin_lyase_fold/virulence"/>
</dbReference>
<evidence type="ECO:0000256" key="7">
    <source>
        <dbReference type="SAM" id="SignalP"/>
    </source>
</evidence>